<evidence type="ECO:0000259" key="2">
    <source>
        <dbReference type="Pfam" id="PF19281"/>
    </source>
</evidence>
<evidence type="ECO:0000313" key="4">
    <source>
        <dbReference type="Proteomes" id="UP001620626"/>
    </source>
</evidence>
<organism evidence="3 4">
    <name type="scientific">Heterodera trifolii</name>
    <dbReference type="NCBI Taxonomy" id="157864"/>
    <lineage>
        <taxon>Eukaryota</taxon>
        <taxon>Metazoa</taxon>
        <taxon>Ecdysozoa</taxon>
        <taxon>Nematoda</taxon>
        <taxon>Chromadorea</taxon>
        <taxon>Rhabditida</taxon>
        <taxon>Tylenchina</taxon>
        <taxon>Tylenchomorpha</taxon>
        <taxon>Tylenchoidea</taxon>
        <taxon>Heteroderidae</taxon>
        <taxon>Heteroderinae</taxon>
        <taxon>Heterodera</taxon>
    </lineage>
</organism>
<feature type="domain" description="Phytanoyl-CoA hydroxylase-interacting protein-like C-terminal" evidence="2">
    <location>
        <begin position="514"/>
        <end position="671"/>
    </location>
</feature>
<keyword evidence="4" id="KW-1185">Reference proteome</keyword>
<dbReference type="InterPro" id="IPR042868">
    <property type="entry name" value="PHYHIP/PHYHIPL"/>
</dbReference>
<dbReference type="PANTHER" id="PTHR15698:SF4">
    <property type="entry name" value="PHYTANOYL-COA HYDROXYLASE-INTERACTING PROTEIN-LIKE C-TERMINAL DOMAIN-CONTAINING PROTEIN"/>
    <property type="match status" value="1"/>
</dbReference>
<dbReference type="EMBL" id="JBICBT010001207">
    <property type="protein sequence ID" value="KAL3078479.1"/>
    <property type="molecule type" value="Genomic_DNA"/>
</dbReference>
<proteinExistence type="predicted"/>
<dbReference type="Pfam" id="PF19281">
    <property type="entry name" value="PHYHIP_C"/>
    <property type="match status" value="1"/>
</dbReference>
<gene>
    <name evidence="3" type="ORF">niasHT_032775</name>
</gene>
<reference evidence="3 4" key="1">
    <citation type="submission" date="2024-10" db="EMBL/GenBank/DDBJ databases">
        <authorList>
            <person name="Kim D."/>
        </authorList>
    </citation>
    <scope>NUCLEOTIDE SEQUENCE [LARGE SCALE GENOMIC DNA]</scope>
    <source>
        <strain evidence="3">BH-2024</strain>
    </source>
</reference>
<comment type="caution">
    <text evidence="3">The sequence shown here is derived from an EMBL/GenBank/DDBJ whole genome shotgun (WGS) entry which is preliminary data.</text>
</comment>
<evidence type="ECO:0000313" key="3">
    <source>
        <dbReference type="EMBL" id="KAL3078479.1"/>
    </source>
</evidence>
<dbReference type="Proteomes" id="UP001620626">
    <property type="component" value="Unassembled WGS sequence"/>
</dbReference>
<feature type="region of interest" description="Disordered" evidence="1">
    <location>
        <begin position="163"/>
        <end position="226"/>
    </location>
</feature>
<name>A0ABD2IE30_9BILA</name>
<feature type="compositionally biased region" description="Polar residues" evidence="1">
    <location>
        <begin position="201"/>
        <end position="215"/>
    </location>
</feature>
<dbReference type="InterPro" id="IPR045545">
    <property type="entry name" value="PHYIP/PHIPL_C"/>
</dbReference>
<dbReference type="PANTHER" id="PTHR15698">
    <property type="entry name" value="PROTEIN CBG15099"/>
    <property type="match status" value="1"/>
</dbReference>
<dbReference type="AlphaFoldDB" id="A0ABD2IE30"/>
<evidence type="ECO:0000256" key="1">
    <source>
        <dbReference type="SAM" id="MobiDB-lite"/>
    </source>
</evidence>
<sequence>MLNTNSNSLSTICTDVGLVRLHNLPRYASVGDILHFLWSAVDFEPTEALICAFSAKNAIVRFKSQFLADEAVRFCSGRSIYGNIVTAHPSTVDELERVKSESNAFPPELKKQIAAKRDGPTEAAKGNCRATNEFPAFPGLLIDSDDDDFDMMELKMPDFFLRGRPPDLVDFDGDDSTGDSRPGTSSSVSDDACTAAGDRASINTTGSSMSISMTADESEAGSEDGTAGTEVLQTLQFFPPLPPPPPPLQHQPMKRKRSMGAAATTTYQHGQQMPPPPSALYDHTKWKRPRDDLVPLTPDGRSCAAAGAVAPSALVAVPPSRHVSRPPFRLPPSPNSLAIASSAAASIIPLPPLRPALPPWHAQNGAHIGHRPPHLQFHPFVFTTVVSARHILLQWQLPPHGAPFQVDNQSLTIACLPPQQQQQHKEHRQPPRVVELGRRTEHVFEVCAGRTYAVTLEGFDVPGIKVAHGAGQFRATFSPSEMQTLFEKAKKYCGEQMYPLAYWDDIYDSPGGLRIMRPYTKDENGHPGCPINGSIDGLFFSTLLRGKNLPKDSPFGDVQMVVSARKLLDFDTCNLYFADFYCNAASVDEPTQSSVLHYVTVVVCKHNSDTDNFCKMKKMISMDWFNNPFLKVHLMAGSPTATPQYLAVCRQFNQYKLDTLVEVYYTEPFSLFEAEEFNEMGTIGKGSSRKEGIPNNKHCARCNIYEVRRCTVCSAAFPLYQGDMPTGRCPKCDPNSGRSQAEFA</sequence>
<protein>
    <recommendedName>
        <fullName evidence="2">Phytanoyl-CoA hydroxylase-interacting protein-like C-terminal domain-containing protein</fullName>
    </recommendedName>
</protein>
<accession>A0ABD2IE30</accession>